<evidence type="ECO:0000256" key="3">
    <source>
        <dbReference type="ARBA" id="ARBA00022475"/>
    </source>
</evidence>
<dbReference type="GO" id="GO:0009401">
    <property type="term" value="P:phosphoenolpyruvate-dependent sugar phosphotransferase system"/>
    <property type="evidence" value="ECO:0007669"/>
    <property type="project" value="InterPro"/>
</dbReference>
<feature type="transmembrane region" description="Helical" evidence="9">
    <location>
        <begin position="103"/>
        <end position="123"/>
    </location>
</feature>
<feature type="transmembrane region" description="Helical" evidence="9">
    <location>
        <begin position="342"/>
        <end position="365"/>
    </location>
</feature>
<dbReference type="GO" id="GO:1901264">
    <property type="term" value="P:carbohydrate derivative transport"/>
    <property type="evidence" value="ECO:0007669"/>
    <property type="project" value="TreeGrafter"/>
</dbReference>
<dbReference type="InterPro" id="IPR004796">
    <property type="entry name" value="PTS_IIC_cello"/>
</dbReference>
<dbReference type="InterPro" id="IPR004501">
    <property type="entry name" value="PTS_EIIC_3"/>
</dbReference>
<feature type="transmembrane region" description="Helical" evidence="9">
    <location>
        <begin position="68"/>
        <end position="96"/>
    </location>
</feature>
<feature type="transmembrane region" description="Helical" evidence="9">
    <location>
        <begin position="279"/>
        <end position="307"/>
    </location>
</feature>
<evidence type="ECO:0000256" key="2">
    <source>
        <dbReference type="ARBA" id="ARBA00022448"/>
    </source>
</evidence>
<proteinExistence type="predicted"/>
<evidence type="ECO:0000313" key="12">
    <source>
        <dbReference type="EMBL" id="MBV3392859.1"/>
    </source>
</evidence>
<dbReference type="PROSITE" id="PS51105">
    <property type="entry name" value="PTS_EIIC_TYPE_3"/>
    <property type="match status" value="1"/>
</dbReference>
<dbReference type="GO" id="GO:0005886">
    <property type="term" value="C:plasma membrane"/>
    <property type="evidence" value="ECO:0007669"/>
    <property type="project" value="UniProtKB-SubCell"/>
</dbReference>
<evidence type="ECO:0000313" key="14">
    <source>
        <dbReference type="Proteomes" id="UP001197492"/>
    </source>
</evidence>
<dbReference type="EMBL" id="JAHOEF010000032">
    <property type="protein sequence ID" value="MBV3382814.1"/>
    <property type="molecule type" value="Genomic_DNA"/>
</dbReference>
<evidence type="ECO:0000313" key="11">
    <source>
        <dbReference type="EMBL" id="MBV3382814.1"/>
    </source>
</evidence>
<evidence type="ECO:0000259" key="10">
    <source>
        <dbReference type="PROSITE" id="PS51105"/>
    </source>
</evidence>
<keyword evidence="6 9" id="KW-1133">Transmembrane helix</keyword>
<evidence type="ECO:0000313" key="13">
    <source>
        <dbReference type="Proteomes" id="UP001196408"/>
    </source>
</evidence>
<comment type="subcellular location">
    <subcellularLocation>
        <location evidence="1">Cell membrane</location>
        <topology evidence="1">Multi-pass membrane protein</topology>
    </subcellularLocation>
</comment>
<evidence type="ECO:0000256" key="8">
    <source>
        <dbReference type="PIRNR" id="PIRNR006351"/>
    </source>
</evidence>
<dbReference type="PANTHER" id="PTHR33989">
    <property type="match status" value="1"/>
</dbReference>
<feature type="transmembrane region" description="Helical" evidence="9">
    <location>
        <begin position="35"/>
        <end position="56"/>
    </location>
</feature>
<feature type="transmembrane region" description="Helical" evidence="9">
    <location>
        <begin position="221"/>
        <end position="244"/>
    </location>
</feature>
<dbReference type="GO" id="GO:0008982">
    <property type="term" value="F:protein-N(PI)-phosphohistidine-sugar phosphotransferase activity"/>
    <property type="evidence" value="ECO:0007669"/>
    <property type="project" value="InterPro"/>
</dbReference>
<keyword evidence="3 8" id="KW-1003">Cell membrane</keyword>
<keyword evidence="5 9" id="KW-0812">Transmembrane</keyword>
<keyword evidence="14" id="KW-1185">Reference proteome</keyword>
<keyword evidence="2 8" id="KW-0813">Transport</keyword>
<dbReference type="RefSeq" id="WP_217747643.1">
    <property type="nucleotide sequence ID" value="NZ_CAXVKV010000053.1"/>
</dbReference>
<feature type="transmembrane region" description="Helical" evidence="9">
    <location>
        <begin position="182"/>
        <end position="201"/>
    </location>
</feature>
<evidence type="ECO:0000256" key="4">
    <source>
        <dbReference type="ARBA" id="ARBA00022597"/>
    </source>
</evidence>
<dbReference type="NCBIfam" id="TIGR00410">
    <property type="entry name" value="lacE"/>
    <property type="match status" value="1"/>
</dbReference>
<protein>
    <recommendedName>
        <fullName evidence="8">Permease IIC component</fullName>
    </recommendedName>
</protein>
<evidence type="ECO:0000256" key="7">
    <source>
        <dbReference type="ARBA" id="ARBA00023136"/>
    </source>
</evidence>
<keyword evidence="7 8" id="KW-0472">Membrane</keyword>
<dbReference type="EMBL" id="JAHOEL010000032">
    <property type="protein sequence ID" value="MBV3392859.1"/>
    <property type="molecule type" value="Genomic_DNA"/>
</dbReference>
<evidence type="ECO:0000256" key="5">
    <source>
        <dbReference type="ARBA" id="ARBA00022692"/>
    </source>
</evidence>
<organism evidence="11 13">
    <name type="scientific">Catenibacterium mitsuokai</name>
    <dbReference type="NCBI Taxonomy" id="100886"/>
    <lineage>
        <taxon>Bacteria</taxon>
        <taxon>Bacillati</taxon>
        <taxon>Bacillota</taxon>
        <taxon>Erysipelotrichia</taxon>
        <taxon>Erysipelotrichales</taxon>
        <taxon>Coprobacillaceae</taxon>
        <taxon>Catenibacterium</taxon>
    </lineage>
</organism>
<evidence type="ECO:0000256" key="9">
    <source>
        <dbReference type="SAM" id="Phobius"/>
    </source>
</evidence>
<dbReference type="Proteomes" id="UP001197492">
    <property type="component" value="Unassembled WGS sequence"/>
</dbReference>
<dbReference type="Proteomes" id="UP001196408">
    <property type="component" value="Unassembled WGS sequence"/>
</dbReference>
<dbReference type="Pfam" id="PF02378">
    <property type="entry name" value="PTS_EIIC"/>
    <property type="match status" value="1"/>
</dbReference>
<feature type="transmembrane region" description="Helical" evidence="9">
    <location>
        <begin position="385"/>
        <end position="414"/>
    </location>
</feature>
<dbReference type="PIRSF" id="PIRSF006351">
    <property type="entry name" value="PTS_EIIC-Cellobiose"/>
    <property type="match status" value="1"/>
</dbReference>
<evidence type="ECO:0000256" key="6">
    <source>
        <dbReference type="ARBA" id="ARBA00022989"/>
    </source>
</evidence>
<name>A0AAW4MV40_9FIRM</name>
<keyword evidence="4 8" id="KW-0762">Sugar transport</keyword>
<sequence>MNFFDKFQRGLEKVVGPFATAVANSRYIKALTEGFMYTMPITLGVAAIAVLANLPIPAWTQFLQSIGIYATALEVVSLTLSLLAIYVVGAIGYAFTKNEGENGAIGAVMSMAAFIILIPVQTFTNKAGAAVSTIATSYLGSDGIFLAIILGLVIPAFYCFLMKKNLKLKLPDSVPPMVSQSLAPTFVAMILITSVFAVKYACTFTPYGNLFTLISTLVGKPVSAFGANPISLIAIFTLMNLIWFFGVHPNAILMPYMPILTIVGLANQEAFLSNQALPYLTFAVLSSCIQIGGAGNTLGLCIASFFGKSEKYKTMRKLVAPANLFNINEPAIFGFPIMLNPIYLIPMIFSAPVKGLLVLGLLKFIPVSFNPTISMPWVTPGFVTAFFQGGVPLLVIWFLSLGIDFLMYLPFFLIDDKNALRQEQENA</sequence>
<comment type="caution">
    <text evidence="11">The sequence shown here is derived from an EMBL/GenBank/DDBJ whole genome shotgun (WGS) entry which is preliminary data.</text>
</comment>
<reference evidence="11 14" key="1">
    <citation type="submission" date="2021-06" db="EMBL/GenBank/DDBJ databases">
        <title>Collection of gut derived symbiotic bacterial strains cultured from healthy donors.</title>
        <authorList>
            <person name="Lin H."/>
            <person name="Littmann E."/>
            <person name="Pamer E.G."/>
        </authorList>
    </citation>
    <scope>NUCLEOTIDE SEQUENCE</scope>
    <source>
        <strain evidence="12 14">MSK.21.70</strain>
        <strain evidence="11">MSK.21.82</strain>
    </source>
</reference>
<comment type="function">
    <text evidence="8">The phosphoenolpyruvate-dependent sugar phosphotransferase system (PTS), a major carbohydrate active -transport system, catalyzes the phosphorylation of incoming sugar substrates concomitant with their translocation across the cell membrane.</text>
</comment>
<feature type="domain" description="PTS EIIC type-3" evidence="10">
    <location>
        <begin position="11"/>
        <end position="411"/>
    </location>
</feature>
<evidence type="ECO:0000256" key="1">
    <source>
        <dbReference type="ARBA" id="ARBA00004651"/>
    </source>
</evidence>
<feature type="transmembrane region" description="Helical" evidence="9">
    <location>
        <begin position="143"/>
        <end position="161"/>
    </location>
</feature>
<gene>
    <name evidence="11" type="ORF">KSV97_06200</name>
    <name evidence="12" type="ORF">KSW06_06275</name>
</gene>
<dbReference type="AlphaFoldDB" id="A0AAW4MV40"/>
<accession>A0AAW4MV40</accession>
<dbReference type="PANTHER" id="PTHR33989:SF4">
    <property type="entry name" value="PTS SYSTEM N,N'-DIACETYLCHITOBIOSE-SPECIFIC EIIC COMPONENT"/>
    <property type="match status" value="1"/>
</dbReference>
<dbReference type="InterPro" id="IPR003352">
    <property type="entry name" value="PTS_EIIC"/>
</dbReference>
<dbReference type="InterPro" id="IPR051088">
    <property type="entry name" value="PTS_Sugar-EIIC/EIIB"/>
</dbReference>